<feature type="domain" description="Cupin type-1" evidence="1">
    <location>
        <begin position="19"/>
        <end position="155"/>
    </location>
</feature>
<dbReference type="Proteomes" id="UP000198809">
    <property type="component" value="Unassembled WGS sequence"/>
</dbReference>
<dbReference type="STRING" id="1333845.SAMN04487895_102365"/>
<protein>
    <submittedName>
        <fullName evidence="2 3">Cupin</fullName>
    </submittedName>
</protein>
<proteinExistence type="predicted"/>
<evidence type="ECO:0000313" key="2">
    <source>
        <dbReference type="EMBL" id="QWU16110.1"/>
    </source>
</evidence>
<reference evidence="3 4" key="1">
    <citation type="submission" date="2016-10" db="EMBL/GenBank/DDBJ databases">
        <authorList>
            <person name="de Groot N.N."/>
        </authorList>
    </citation>
    <scope>NUCLEOTIDE SEQUENCE [LARGE SCALE GENOMIC DNA]</scope>
    <source>
        <strain evidence="3 4">CGMCC 1.10238</strain>
    </source>
</reference>
<accession>A0A1H8IY79</accession>
<evidence type="ECO:0000313" key="3">
    <source>
        <dbReference type="EMBL" id="SEN72877.1"/>
    </source>
</evidence>
<dbReference type="Gene3D" id="2.60.120.10">
    <property type="entry name" value="Jelly Rolls"/>
    <property type="match status" value="1"/>
</dbReference>
<name>A0A1H8IY79_9BACL</name>
<dbReference type="InterPro" id="IPR011051">
    <property type="entry name" value="RmlC_Cupin_sf"/>
</dbReference>
<dbReference type="AlphaFoldDB" id="A0A1H8IY79"/>
<dbReference type="Proteomes" id="UP000683429">
    <property type="component" value="Chromosome"/>
</dbReference>
<dbReference type="OrthoDB" id="2739624at2"/>
<dbReference type="CDD" id="cd20306">
    <property type="entry name" value="cupin_OxDC-like"/>
    <property type="match status" value="1"/>
</dbReference>
<dbReference type="InterPro" id="IPR006045">
    <property type="entry name" value="Cupin_1"/>
</dbReference>
<evidence type="ECO:0000313" key="5">
    <source>
        <dbReference type="Proteomes" id="UP000683429"/>
    </source>
</evidence>
<dbReference type="SMART" id="SM00835">
    <property type="entry name" value="Cupin_1"/>
    <property type="match status" value="1"/>
</dbReference>
<dbReference type="InterPro" id="IPR014710">
    <property type="entry name" value="RmlC-like_jellyroll"/>
</dbReference>
<dbReference type="PANTHER" id="PTHR31238">
    <property type="entry name" value="GERMIN-LIKE PROTEIN SUBFAMILY 3 MEMBER 3"/>
    <property type="match status" value="1"/>
</dbReference>
<organism evidence="3 4">
    <name type="scientific">Paenibacillus sophorae</name>
    <dbReference type="NCBI Taxonomy" id="1333845"/>
    <lineage>
        <taxon>Bacteria</taxon>
        <taxon>Bacillati</taxon>
        <taxon>Bacillota</taxon>
        <taxon>Bacilli</taxon>
        <taxon>Bacillales</taxon>
        <taxon>Paenibacillaceae</taxon>
        <taxon>Paenibacillus</taxon>
    </lineage>
</organism>
<evidence type="ECO:0000313" key="4">
    <source>
        <dbReference type="Proteomes" id="UP000198809"/>
    </source>
</evidence>
<dbReference type="SUPFAM" id="SSF51182">
    <property type="entry name" value="RmlC-like cupins"/>
    <property type="match status" value="1"/>
</dbReference>
<evidence type="ECO:0000259" key="1">
    <source>
        <dbReference type="SMART" id="SM00835"/>
    </source>
</evidence>
<keyword evidence="5" id="KW-1185">Reference proteome</keyword>
<reference evidence="2 5" key="2">
    <citation type="submission" date="2021-06" db="EMBL/GenBank/DDBJ databases">
        <title>Whole genome sequence of Paenibacillus sophorae DSM23020 for comparative genomics.</title>
        <authorList>
            <person name="Kim M.-J."/>
            <person name="Lee G."/>
            <person name="Shin J.-H."/>
        </authorList>
    </citation>
    <scope>NUCLEOTIDE SEQUENCE [LARGE SCALE GENOMIC DNA]</scope>
    <source>
        <strain evidence="2 5">DSM 23020</strain>
    </source>
</reference>
<dbReference type="EMBL" id="CP076607">
    <property type="protein sequence ID" value="QWU16110.1"/>
    <property type="molecule type" value="Genomic_DNA"/>
</dbReference>
<dbReference type="Pfam" id="PF00190">
    <property type="entry name" value="Cupin_1"/>
    <property type="match status" value="1"/>
</dbReference>
<dbReference type="RefSeq" id="WP_063619552.1">
    <property type="nucleotide sequence ID" value="NZ_CP076607.1"/>
</dbReference>
<sequence>MNSPLSSPTLTLTADSNMYINYQADAHNYLTQVFGAQLPANPTGLFNVHMTRGFIVQPHWHTNATELVFVISGEIMTSVFNPCTQQLMTYRLTPGQVSVLPKGWFHWIVVLSEQTHFLTIFDVPTPDVVYGSDFLKAIPPEVLNRAYCVGEEDYKKAVAPLQESVILGPPPGCVCGNVPPSVQAIQKHPHYGGHQAASSPPCPSPGQVYLHGYAGQLGNRYPYSY</sequence>
<dbReference type="EMBL" id="FODH01000002">
    <property type="protein sequence ID" value="SEN72877.1"/>
    <property type="molecule type" value="Genomic_DNA"/>
</dbReference>
<gene>
    <name evidence="2" type="ORF">KP014_02220</name>
    <name evidence="3" type="ORF">SAMN04487895_102365</name>
</gene>